<feature type="compositionally biased region" description="Polar residues" evidence="1">
    <location>
        <begin position="116"/>
        <end position="130"/>
    </location>
</feature>
<dbReference type="AlphaFoldDB" id="A0ABD0JBG9"/>
<proteinExistence type="predicted"/>
<feature type="region of interest" description="Disordered" evidence="1">
    <location>
        <begin position="46"/>
        <end position="139"/>
    </location>
</feature>
<organism evidence="2 3">
    <name type="scientific">Batillaria attramentaria</name>
    <dbReference type="NCBI Taxonomy" id="370345"/>
    <lineage>
        <taxon>Eukaryota</taxon>
        <taxon>Metazoa</taxon>
        <taxon>Spiralia</taxon>
        <taxon>Lophotrochozoa</taxon>
        <taxon>Mollusca</taxon>
        <taxon>Gastropoda</taxon>
        <taxon>Caenogastropoda</taxon>
        <taxon>Sorbeoconcha</taxon>
        <taxon>Cerithioidea</taxon>
        <taxon>Batillariidae</taxon>
        <taxon>Batillaria</taxon>
    </lineage>
</organism>
<dbReference type="EMBL" id="JACVVK020000527">
    <property type="protein sequence ID" value="KAK7467987.1"/>
    <property type="molecule type" value="Genomic_DNA"/>
</dbReference>
<comment type="caution">
    <text evidence="2">The sequence shown here is derived from an EMBL/GenBank/DDBJ whole genome shotgun (WGS) entry which is preliminary data.</text>
</comment>
<name>A0ABD0JBG9_9CAEN</name>
<evidence type="ECO:0000313" key="2">
    <source>
        <dbReference type="EMBL" id="KAK7467987.1"/>
    </source>
</evidence>
<protein>
    <submittedName>
        <fullName evidence="2">Uncharacterized protein</fullName>
    </submittedName>
</protein>
<keyword evidence="3" id="KW-1185">Reference proteome</keyword>
<sequence length="139" mass="14423">MKGEGGVFVHFPALHSTVESRDDSEHSCLETASQGVNLSAGSQVQAIGGQGEGSPSIPANRDSALEGTGARVDVSSQSTRDSLQRANDSSLHSTKAVRSTQPSGSQQRVGCGTRGGPNTRSRVQSSNNSLGCRRRARGD</sequence>
<feature type="compositionally biased region" description="Polar residues" evidence="1">
    <location>
        <begin position="74"/>
        <end position="108"/>
    </location>
</feature>
<evidence type="ECO:0000256" key="1">
    <source>
        <dbReference type="SAM" id="MobiDB-lite"/>
    </source>
</evidence>
<reference evidence="2 3" key="1">
    <citation type="journal article" date="2023" name="Sci. Data">
        <title>Genome assembly of the Korean intertidal mud-creeper Batillaria attramentaria.</title>
        <authorList>
            <person name="Patra A.K."/>
            <person name="Ho P.T."/>
            <person name="Jun S."/>
            <person name="Lee S.J."/>
            <person name="Kim Y."/>
            <person name="Won Y.J."/>
        </authorList>
    </citation>
    <scope>NUCLEOTIDE SEQUENCE [LARGE SCALE GENOMIC DNA]</scope>
    <source>
        <strain evidence="2">Wonlab-2016</strain>
    </source>
</reference>
<gene>
    <name evidence="2" type="ORF">BaRGS_00036765</name>
</gene>
<dbReference type="Proteomes" id="UP001519460">
    <property type="component" value="Unassembled WGS sequence"/>
</dbReference>
<accession>A0ABD0JBG9</accession>
<evidence type="ECO:0000313" key="3">
    <source>
        <dbReference type="Proteomes" id="UP001519460"/>
    </source>
</evidence>